<reference evidence="2" key="1">
    <citation type="journal article" date="2021" name="PeerJ">
        <title>Analysis of 44 Vibrio anguillarum genomes reveals high genetic diversity.</title>
        <authorList>
            <person name="Hansen M.J."/>
            <person name="Dalsgaard I."/>
        </authorList>
    </citation>
    <scope>NUCLEOTIDE SEQUENCE</scope>
    <source>
        <strain evidence="2">850617-1/1</strain>
    </source>
</reference>
<evidence type="ECO:0000313" key="3">
    <source>
        <dbReference type="Proteomes" id="UP000786185"/>
    </source>
</evidence>
<name>A0AAW4BD32_VIBAN</name>
<feature type="region of interest" description="Disordered" evidence="1">
    <location>
        <begin position="1"/>
        <end position="66"/>
    </location>
</feature>
<protein>
    <submittedName>
        <fullName evidence="2">DUF2986 domain-containing protein</fullName>
    </submittedName>
</protein>
<comment type="caution">
    <text evidence="2">The sequence shown here is derived from an EMBL/GenBank/DDBJ whole genome shotgun (WGS) entry which is preliminary data.</text>
</comment>
<dbReference type="InterPro" id="IPR021677">
    <property type="entry name" value="DUF2986"/>
</dbReference>
<proteinExistence type="predicted"/>
<accession>A0AAW4BD32</accession>
<feature type="compositionally biased region" description="Basic and acidic residues" evidence="1">
    <location>
        <begin position="32"/>
        <end position="41"/>
    </location>
</feature>
<evidence type="ECO:0000256" key="1">
    <source>
        <dbReference type="SAM" id="MobiDB-lite"/>
    </source>
</evidence>
<dbReference type="AlphaFoldDB" id="A0AAW4BD32"/>
<feature type="compositionally biased region" description="Basic residues" evidence="1">
    <location>
        <begin position="1"/>
        <end position="26"/>
    </location>
</feature>
<dbReference type="EMBL" id="SCLC01000006">
    <property type="protein sequence ID" value="MBF4434931.1"/>
    <property type="molecule type" value="Genomic_DNA"/>
</dbReference>
<organism evidence="2 3">
    <name type="scientific">Vibrio anguillarum</name>
    <name type="common">Listonella anguillarum</name>
    <dbReference type="NCBI Taxonomy" id="55601"/>
    <lineage>
        <taxon>Bacteria</taxon>
        <taxon>Pseudomonadati</taxon>
        <taxon>Pseudomonadota</taxon>
        <taxon>Gammaproteobacteria</taxon>
        <taxon>Vibrionales</taxon>
        <taxon>Vibrionaceae</taxon>
        <taxon>Vibrio</taxon>
    </lineage>
</organism>
<evidence type="ECO:0000313" key="2">
    <source>
        <dbReference type="EMBL" id="MBF4434931.1"/>
    </source>
</evidence>
<gene>
    <name evidence="2" type="ORF">ERJ77_10445</name>
</gene>
<dbReference type="Pfam" id="PF11661">
    <property type="entry name" value="DUF2986"/>
    <property type="match status" value="1"/>
</dbReference>
<sequence length="66" mass="7591">MNRKKKINQTLQKHLKKKHDKLHGSNKPRYISKAEREKLDAEQAASTSTVDNQHSEIVPAEGELQQ</sequence>
<dbReference type="Proteomes" id="UP000786185">
    <property type="component" value="Unassembled WGS sequence"/>
</dbReference>